<feature type="non-terminal residue" evidence="2">
    <location>
        <position position="1"/>
    </location>
</feature>
<dbReference type="AlphaFoldDB" id="A0A1B6F157"/>
<proteinExistence type="predicted"/>
<protein>
    <submittedName>
        <fullName evidence="2">Uncharacterized protein</fullName>
    </submittedName>
</protein>
<reference evidence="2" key="1">
    <citation type="submission" date="2015-11" db="EMBL/GenBank/DDBJ databases">
        <title>De novo transcriptome assembly of four potential Pierce s Disease insect vectors from Arizona vineyards.</title>
        <authorList>
            <person name="Tassone E.E."/>
        </authorList>
    </citation>
    <scope>NUCLEOTIDE SEQUENCE</scope>
</reference>
<feature type="compositionally biased region" description="Polar residues" evidence="1">
    <location>
        <begin position="80"/>
        <end position="99"/>
    </location>
</feature>
<feature type="non-terminal residue" evidence="2">
    <location>
        <position position="99"/>
    </location>
</feature>
<name>A0A1B6F157_9HEMI</name>
<organism evidence="2">
    <name type="scientific">Cuerna arida</name>
    <dbReference type="NCBI Taxonomy" id="1464854"/>
    <lineage>
        <taxon>Eukaryota</taxon>
        <taxon>Metazoa</taxon>
        <taxon>Ecdysozoa</taxon>
        <taxon>Arthropoda</taxon>
        <taxon>Hexapoda</taxon>
        <taxon>Insecta</taxon>
        <taxon>Pterygota</taxon>
        <taxon>Neoptera</taxon>
        <taxon>Paraneoptera</taxon>
        <taxon>Hemiptera</taxon>
        <taxon>Auchenorrhyncha</taxon>
        <taxon>Membracoidea</taxon>
        <taxon>Cicadellidae</taxon>
        <taxon>Cicadellinae</taxon>
        <taxon>Proconiini</taxon>
        <taxon>Cuerna</taxon>
    </lineage>
</organism>
<evidence type="ECO:0000256" key="1">
    <source>
        <dbReference type="SAM" id="MobiDB-lite"/>
    </source>
</evidence>
<evidence type="ECO:0000313" key="2">
    <source>
        <dbReference type="EMBL" id="JAS43898.1"/>
    </source>
</evidence>
<accession>A0A1B6F157</accession>
<feature type="region of interest" description="Disordered" evidence="1">
    <location>
        <begin position="54"/>
        <end position="99"/>
    </location>
</feature>
<gene>
    <name evidence="2" type="ORF">g.44999</name>
</gene>
<sequence length="99" mass="11130">LRDHQLESAFRNRVLSFVTRCHSLLNDDSKDAMGTCSSPRHDVELSVMPISTEVVSGHEKHPSWPMPAVEDKPLALRGPQTGSSQRSKSWTDQTNYPKE</sequence>
<dbReference type="EMBL" id="GECZ01025871">
    <property type="protein sequence ID" value="JAS43898.1"/>
    <property type="molecule type" value="Transcribed_RNA"/>
</dbReference>